<dbReference type="CDD" id="cd17058">
    <property type="entry name" value="Ubl_SNRNP25"/>
    <property type="match status" value="1"/>
</dbReference>
<reference evidence="2" key="1">
    <citation type="submission" date="2022-07" db="EMBL/GenBank/DDBJ databases">
        <authorList>
            <person name="Macas J."/>
            <person name="Novak P."/>
            <person name="Neumann P."/>
        </authorList>
    </citation>
    <scope>NUCLEOTIDE SEQUENCE</scope>
</reference>
<dbReference type="Proteomes" id="UP001152523">
    <property type="component" value="Unassembled WGS sequence"/>
</dbReference>
<accession>A0AAV0CLM5</accession>
<comment type="caution">
    <text evidence="2">The sequence shown here is derived from an EMBL/GenBank/DDBJ whole genome shotgun (WGS) entry which is preliminary data.</text>
</comment>
<dbReference type="InterPro" id="IPR039690">
    <property type="entry name" value="SNRNP25"/>
</dbReference>
<dbReference type="AlphaFoldDB" id="A0AAV0CLM5"/>
<name>A0AAV0CLM5_9ASTE</name>
<dbReference type="Gene3D" id="3.10.20.90">
    <property type="entry name" value="Phosphatidylinositol 3-kinase Catalytic Subunit, Chain A, domain 1"/>
    <property type="match status" value="1"/>
</dbReference>
<dbReference type="EMBL" id="CAMAPF010000030">
    <property type="protein sequence ID" value="CAH9075722.1"/>
    <property type="molecule type" value="Genomic_DNA"/>
</dbReference>
<dbReference type="InterPro" id="IPR040610">
    <property type="entry name" value="SNRNP25_ubiquitin"/>
</dbReference>
<evidence type="ECO:0000313" key="3">
    <source>
        <dbReference type="Proteomes" id="UP001152523"/>
    </source>
</evidence>
<feature type="domain" description="SNRNP25 ubiquitin-like" evidence="1">
    <location>
        <begin position="39"/>
        <end position="123"/>
    </location>
</feature>
<proteinExistence type="predicted"/>
<dbReference type="Pfam" id="PF18036">
    <property type="entry name" value="Ubiquitin_4"/>
    <property type="match status" value="1"/>
</dbReference>
<keyword evidence="3" id="KW-1185">Reference proteome</keyword>
<dbReference type="PANTHER" id="PTHR14942">
    <property type="entry name" value="U11/U12 SMALL NUCLEAR RIBONUCLEOPROTEIN 25 KDA PROTEIN"/>
    <property type="match status" value="1"/>
</dbReference>
<sequence length="227" mass="26143">MSSIDYQNRGRFSIWAPLSLYNVFIIRSSSYQKLPSEPLKLSVLKLDGSSFVVNVPRNATVADLKLAIEQVFDFSCEGEDIILWSLVWSQFCLCYAAQKLTNDKACVRSLGIKDGDQLQFMRHMMIEGIECKTEKQPSKSAEDHPDQYSVINICEASQSNNMCLNNKQSTCFEIVEEKRKDTMHAPEFKFAHLVKGWLKQPKFWHSKGKGLRECNRPSVFRCQWVRS</sequence>
<evidence type="ECO:0000259" key="1">
    <source>
        <dbReference type="Pfam" id="PF18036"/>
    </source>
</evidence>
<evidence type="ECO:0000313" key="2">
    <source>
        <dbReference type="EMBL" id="CAH9075722.1"/>
    </source>
</evidence>
<dbReference type="SUPFAM" id="SSF54236">
    <property type="entry name" value="Ubiquitin-like"/>
    <property type="match status" value="1"/>
</dbReference>
<protein>
    <recommendedName>
        <fullName evidence="1">SNRNP25 ubiquitin-like domain-containing protein</fullName>
    </recommendedName>
</protein>
<dbReference type="InterPro" id="IPR029071">
    <property type="entry name" value="Ubiquitin-like_domsf"/>
</dbReference>
<dbReference type="PANTHER" id="PTHR14942:SF9">
    <property type="entry name" value="OS02G0188500 PROTEIN"/>
    <property type="match status" value="1"/>
</dbReference>
<organism evidence="2 3">
    <name type="scientific">Cuscuta epithymum</name>
    <dbReference type="NCBI Taxonomy" id="186058"/>
    <lineage>
        <taxon>Eukaryota</taxon>
        <taxon>Viridiplantae</taxon>
        <taxon>Streptophyta</taxon>
        <taxon>Embryophyta</taxon>
        <taxon>Tracheophyta</taxon>
        <taxon>Spermatophyta</taxon>
        <taxon>Magnoliopsida</taxon>
        <taxon>eudicotyledons</taxon>
        <taxon>Gunneridae</taxon>
        <taxon>Pentapetalae</taxon>
        <taxon>asterids</taxon>
        <taxon>lamiids</taxon>
        <taxon>Solanales</taxon>
        <taxon>Convolvulaceae</taxon>
        <taxon>Cuscuteae</taxon>
        <taxon>Cuscuta</taxon>
        <taxon>Cuscuta subgen. Cuscuta</taxon>
    </lineage>
</organism>
<dbReference type="GO" id="GO:0000398">
    <property type="term" value="P:mRNA splicing, via spliceosome"/>
    <property type="evidence" value="ECO:0007669"/>
    <property type="project" value="InterPro"/>
</dbReference>
<gene>
    <name evidence="2" type="ORF">CEPIT_LOCUS5623</name>
</gene>